<organism evidence="1 2">
    <name type="scientific">Alosa alosa</name>
    <name type="common">allis shad</name>
    <dbReference type="NCBI Taxonomy" id="278164"/>
    <lineage>
        <taxon>Eukaryota</taxon>
        <taxon>Metazoa</taxon>
        <taxon>Chordata</taxon>
        <taxon>Craniata</taxon>
        <taxon>Vertebrata</taxon>
        <taxon>Euteleostomi</taxon>
        <taxon>Actinopterygii</taxon>
        <taxon>Neopterygii</taxon>
        <taxon>Teleostei</taxon>
        <taxon>Clupei</taxon>
        <taxon>Clupeiformes</taxon>
        <taxon>Clupeoidei</taxon>
        <taxon>Clupeidae</taxon>
        <taxon>Alosa</taxon>
    </lineage>
</organism>
<evidence type="ECO:0000313" key="1">
    <source>
        <dbReference type="EMBL" id="KAG5275438.1"/>
    </source>
</evidence>
<name>A0AAV6GJP3_9TELE</name>
<dbReference type="AlphaFoldDB" id="A0AAV6GJP3"/>
<evidence type="ECO:0000313" key="2">
    <source>
        <dbReference type="Proteomes" id="UP000823561"/>
    </source>
</evidence>
<dbReference type="Proteomes" id="UP000823561">
    <property type="component" value="Chromosome 9"/>
</dbReference>
<keyword evidence="2" id="KW-1185">Reference proteome</keyword>
<gene>
    <name evidence="1" type="ORF">AALO_G00120310</name>
</gene>
<accession>A0AAV6GJP3</accession>
<dbReference type="EMBL" id="JADWDJ010000009">
    <property type="protein sequence ID" value="KAG5275438.1"/>
    <property type="molecule type" value="Genomic_DNA"/>
</dbReference>
<reference evidence="1" key="1">
    <citation type="submission" date="2020-10" db="EMBL/GenBank/DDBJ databases">
        <title>Chromosome-scale genome assembly of the Allis shad, Alosa alosa.</title>
        <authorList>
            <person name="Margot Z."/>
            <person name="Christophe K."/>
            <person name="Cabau C."/>
            <person name="Louis A."/>
            <person name="Berthelot C."/>
            <person name="Parey E."/>
            <person name="Roest Crollius H."/>
            <person name="Montfort J."/>
            <person name="Robinson-Rechavi M."/>
            <person name="Bucao C."/>
            <person name="Bouchez O."/>
            <person name="Gislard M."/>
            <person name="Lluch J."/>
            <person name="Milhes M."/>
            <person name="Lampietro C."/>
            <person name="Lopez Roques C."/>
            <person name="Donnadieu C."/>
            <person name="Braasch I."/>
            <person name="Desvignes T."/>
            <person name="Postlethwait J."/>
            <person name="Bobe J."/>
            <person name="Guiguen Y."/>
        </authorList>
    </citation>
    <scope>NUCLEOTIDE SEQUENCE</scope>
    <source>
        <strain evidence="1">M-15738</strain>
        <tissue evidence="1">Blood</tissue>
    </source>
</reference>
<protein>
    <submittedName>
        <fullName evidence="1">Uncharacterized protein</fullName>
    </submittedName>
</protein>
<comment type="caution">
    <text evidence="1">The sequence shown here is derived from an EMBL/GenBank/DDBJ whole genome shotgun (WGS) entry which is preliminary data.</text>
</comment>
<proteinExistence type="predicted"/>
<sequence>MWGILQTTTIIVNFIVKVNTVALGRFRKAERVVSLEQTLVNRDPFALSWSESCLTDPHLCMEDHRPEVRSGEENLDLDSWYLTLVNTVAPEGLREPENIAASHPPYTTLALPHAADLDLIPSVLIQDLLATEMGRLWRGWKDGRGTADLGAFSTLNVAKTCNLPT</sequence>